<dbReference type="GO" id="GO:0016788">
    <property type="term" value="F:hydrolase activity, acting on ester bonds"/>
    <property type="evidence" value="ECO:0007669"/>
    <property type="project" value="TreeGrafter"/>
</dbReference>
<keyword evidence="6" id="KW-0539">Nucleus</keyword>
<comment type="subcellular location">
    <subcellularLocation>
        <location evidence="1">Nucleus</location>
    </subcellularLocation>
</comment>
<keyword evidence="4" id="KW-0378">Hydrolase</keyword>
<keyword evidence="5" id="KW-0862">Zinc</keyword>
<evidence type="ECO:0000256" key="2">
    <source>
        <dbReference type="ARBA" id="ARBA00011245"/>
    </source>
</evidence>
<accession>A0AAD9JRS0</accession>
<name>A0AAD9JRS0_9ANNE</name>
<dbReference type="GO" id="GO:0008270">
    <property type="term" value="F:zinc ion binding"/>
    <property type="evidence" value="ECO:0007669"/>
    <property type="project" value="TreeGrafter"/>
</dbReference>
<evidence type="ECO:0000256" key="5">
    <source>
        <dbReference type="ARBA" id="ARBA00022833"/>
    </source>
</evidence>
<gene>
    <name evidence="8" type="ORF">LSH36_178g00031</name>
</gene>
<dbReference type="EMBL" id="JAODUP010000178">
    <property type="protein sequence ID" value="KAK2158026.1"/>
    <property type="molecule type" value="Genomic_DNA"/>
</dbReference>
<keyword evidence="9" id="KW-1185">Reference proteome</keyword>
<dbReference type="GO" id="GO:0005634">
    <property type="term" value="C:nucleus"/>
    <property type="evidence" value="ECO:0007669"/>
    <property type="project" value="UniProtKB-SubCell"/>
</dbReference>
<evidence type="ECO:0000256" key="4">
    <source>
        <dbReference type="ARBA" id="ARBA00022801"/>
    </source>
</evidence>
<comment type="caution">
    <text evidence="8">The sequence shown here is derived from an EMBL/GenBank/DDBJ whole genome shotgun (WGS) entry which is preliminary data.</text>
</comment>
<evidence type="ECO:0000259" key="7">
    <source>
        <dbReference type="SMART" id="SM01168"/>
    </source>
</evidence>
<dbReference type="SUPFAM" id="SSF117856">
    <property type="entry name" value="AF0104/ALDC/Ptd012-like"/>
    <property type="match status" value="1"/>
</dbReference>
<evidence type="ECO:0000256" key="3">
    <source>
        <dbReference type="ARBA" id="ARBA00022723"/>
    </source>
</evidence>
<evidence type="ECO:0000313" key="9">
    <source>
        <dbReference type="Proteomes" id="UP001208570"/>
    </source>
</evidence>
<organism evidence="8 9">
    <name type="scientific">Paralvinella palmiformis</name>
    <dbReference type="NCBI Taxonomy" id="53620"/>
    <lineage>
        <taxon>Eukaryota</taxon>
        <taxon>Metazoa</taxon>
        <taxon>Spiralia</taxon>
        <taxon>Lophotrochozoa</taxon>
        <taxon>Annelida</taxon>
        <taxon>Polychaeta</taxon>
        <taxon>Sedentaria</taxon>
        <taxon>Canalipalpata</taxon>
        <taxon>Terebellida</taxon>
        <taxon>Terebelliformia</taxon>
        <taxon>Alvinellidae</taxon>
        <taxon>Paralvinella</taxon>
    </lineage>
</organism>
<sequence length="143" mass="15552">MDNSVPVVKIQLHVPLLEEVAKVLKDGLSKNFSEVSVSVVDCPDLTKDPFMLAEKGLCGSPRLAEIGAVSYLLPEVKRDKKYNLDQIASLSELPAGFMIGAGAGPADVLGFCCELMPNLKADNGRNNTHYCKVVPEVCWIYDQ</sequence>
<keyword evidence="3" id="KW-0479">Metal-binding</keyword>
<feature type="domain" description="DUF1907" evidence="7">
    <location>
        <begin position="23"/>
        <end position="143"/>
    </location>
</feature>
<dbReference type="Pfam" id="PF08925">
    <property type="entry name" value="DUF1907"/>
    <property type="match status" value="1"/>
</dbReference>
<dbReference type="Proteomes" id="UP001208570">
    <property type="component" value="Unassembled WGS sequence"/>
</dbReference>
<dbReference type="PANTHER" id="PTHR13204:SF1">
    <property type="entry name" value="ESTER HYDROLASE C11ORF54"/>
    <property type="match status" value="1"/>
</dbReference>
<dbReference type="SMART" id="SM01168">
    <property type="entry name" value="DUF1907"/>
    <property type="match status" value="1"/>
</dbReference>
<proteinExistence type="predicted"/>
<evidence type="ECO:0000256" key="6">
    <source>
        <dbReference type="ARBA" id="ARBA00023242"/>
    </source>
</evidence>
<comment type="subunit">
    <text evidence="2">Monomer.</text>
</comment>
<dbReference type="AlphaFoldDB" id="A0AAD9JRS0"/>
<evidence type="ECO:0000256" key="1">
    <source>
        <dbReference type="ARBA" id="ARBA00004123"/>
    </source>
</evidence>
<reference evidence="8" key="1">
    <citation type="journal article" date="2023" name="Mol. Biol. Evol.">
        <title>Third-Generation Sequencing Reveals the Adaptive Role of the Epigenome in Three Deep-Sea Polychaetes.</title>
        <authorList>
            <person name="Perez M."/>
            <person name="Aroh O."/>
            <person name="Sun Y."/>
            <person name="Lan Y."/>
            <person name="Juniper S.K."/>
            <person name="Young C.R."/>
            <person name="Angers B."/>
            <person name="Qian P.Y."/>
        </authorList>
    </citation>
    <scope>NUCLEOTIDE SEQUENCE</scope>
    <source>
        <strain evidence="8">P08H-3</strain>
    </source>
</reference>
<dbReference type="PANTHER" id="PTHR13204">
    <property type="entry name" value="PTD012 PROTEIN"/>
    <property type="match status" value="1"/>
</dbReference>
<evidence type="ECO:0000313" key="8">
    <source>
        <dbReference type="EMBL" id="KAK2158026.1"/>
    </source>
</evidence>
<dbReference type="InterPro" id="IPR015021">
    <property type="entry name" value="C11orf54_DUF1907"/>
</dbReference>
<protein>
    <recommendedName>
        <fullName evidence="7">DUF1907 domain-containing protein</fullName>
    </recommendedName>
</protein>